<keyword evidence="2" id="KW-1185">Reference proteome</keyword>
<name>A0A266Q9J1_9GAMM</name>
<evidence type="ECO:0000313" key="2">
    <source>
        <dbReference type="Proteomes" id="UP000216101"/>
    </source>
</evidence>
<protein>
    <recommendedName>
        <fullName evidence="3">Restriction endonuclease type IV Mrr domain-containing protein</fullName>
    </recommendedName>
</protein>
<comment type="caution">
    <text evidence="1">The sequence shown here is derived from an EMBL/GenBank/DDBJ whole genome shotgun (WGS) entry which is preliminary data.</text>
</comment>
<dbReference type="RefSeq" id="WP_094983792.1">
    <property type="nucleotide sequence ID" value="NZ_NHNI01000001.1"/>
</dbReference>
<dbReference type="AlphaFoldDB" id="A0A266Q9J1"/>
<gene>
    <name evidence="1" type="ORF">CBP51_03095</name>
</gene>
<organism evidence="1 2">
    <name type="scientific">Cellvibrio mixtus</name>
    <dbReference type="NCBI Taxonomy" id="39650"/>
    <lineage>
        <taxon>Bacteria</taxon>
        <taxon>Pseudomonadati</taxon>
        <taxon>Pseudomonadota</taxon>
        <taxon>Gammaproteobacteria</taxon>
        <taxon>Cellvibrionales</taxon>
        <taxon>Cellvibrionaceae</taxon>
        <taxon>Cellvibrio</taxon>
    </lineage>
</organism>
<sequence length="225" mass="25772">MIESDGGHLLELQFLETIRDGVEEIWGIKSAFCQFHNRKKYYSKDRQAFVEVDVSIEVTRPNADTWYQILVFECKDQARPVDVNSIERLKAQTDQIAGKNIKAFMVSKSGFSTRCLNYAIANGIGLINYSVTDFSFIAESREIIASLEYEPAVVVESLEGVGPYGDMRSLRHYRKNTALEFYGIFCIEASPAWYRRTGCLKEVIQCEAYEPGRLEFHVSTNEEFQ</sequence>
<accession>A0A266Q9J1</accession>
<evidence type="ECO:0000313" key="1">
    <source>
        <dbReference type="EMBL" id="OZY86031.1"/>
    </source>
</evidence>
<dbReference type="EMBL" id="NHNI01000001">
    <property type="protein sequence ID" value="OZY86031.1"/>
    <property type="molecule type" value="Genomic_DNA"/>
</dbReference>
<reference evidence="2" key="1">
    <citation type="submission" date="2017-05" db="EMBL/GenBank/DDBJ databases">
        <authorList>
            <person name="Barney B.M."/>
        </authorList>
    </citation>
    <scope>NUCLEOTIDE SEQUENCE [LARGE SCALE GENOMIC DNA]</scope>
    <source>
        <strain evidence="2">PSBB022</strain>
    </source>
</reference>
<dbReference type="Proteomes" id="UP000216101">
    <property type="component" value="Unassembled WGS sequence"/>
</dbReference>
<evidence type="ECO:0008006" key="3">
    <source>
        <dbReference type="Google" id="ProtNLM"/>
    </source>
</evidence>
<proteinExistence type="predicted"/>